<proteinExistence type="predicted"/>
<name>A0ABQ6PBK2_9SPHN</name>
<organism evidence="1 2">
    <name type="scientific">Novosphingobium pituita</name>
    <dbReference type="NCBI Taxonomy" id="3056842"/>
    <lineage>
        <taxon>Bacteria</taxon>
        <taxon>Pseudomonadati</taxon>
        <taxon>Pseudomonadota</taxon>
        <taxon>Alphaproteobacteria</taxon>
        <taxon>Sphingomonadales</taxon>
        <taxon>Sphingomonadaceae</taxon>
        <taxon>Novosphingobium</taxon>
    </lineage>
</organism>
<evidence type="ECO:0000313" key="1">
    <source>
        <dbReference type="EMBL" id="GMM62643.1"/>
    </source>
</evidence>
<dbReference type="Proteomes" id="UP001187221">
    <property type="component" value="Unassembled WGS sequence"/>
</dbReference>
<sequence>MNQSASSVSAPDYAQVSITMEADFCIEALEKALAERIDWRNPQYSWRPQSAG</sequence>
<reference evidence="1 2" key="1">
    <citation type="submission" date="2023-06" db="EMBL/GenBank/DDBJ databases">
        <title>Draft genome sequence of Novosphingobium sp. strain IK01.</title>
        <authorList>
            <person name="Hatamoto M."/>
            <person name="Ikarashi T."/>
            <person name="Yamaguchi T."/>
        </authorList>
    </citation>
    <scope>NUCLEOTIDE SEQUENCE [LARGE SCALE GENOMIC DNA]</scope>
    <source>
        <strain evidence="1 2">IK01</strain>
    </source>
</reference>
<dbReference type="EMBL" id="BTFW01000004">
    <property type="protein sequence ID" value="GMM62643.1"/>
    <property type="molecule type" value="Genomic_DNA"/>
</dbReference>
<protein>
    <submittedName>
        <fullName evidence="1">Uncharacterized protein</fullName>
    </submittedName>
</protein>
<evidence type="ECO:0000313" key="2">
    <source>
        <dbReference type="Proteomes" id="UP001187221"/>
    </source>
</evidence>
<gene>
    <name evidence="1" type="ORF">NUTIK01_34210</name>
</gene>
<comment type="caution">
    <text evidence="1">The sequence shown here is derived from an EMBL/GenBank/DDBJ whole genome shotgun (WGS) entry which is preliminary data.</text>
</comment>
<keyword evidence="2" id="KW-1185">Reference proteome</keyword>
<accession>A0ABQ6PBK2</accession>